<reference evidence="2 3" key="1">
    <citation type="submission" date="2015-08" db="EMBL/GenBank/DDBJ databases">
        <authorList>
            <person name="Babu N.S."/>
            <person name="Beckwith C.J."/>
            <person name="Beseler K.G."/>
            <person name="Brison A."/>
            <person name="Carone J.V."/>
            <person name="Caskin T.P."/>
            <person name="Diamond M."/>
            <person name="Durham M.E."/>
            <person name="Foxe J.M."/>
            <person name="Go M."/>
            <person name="Henderson B.A."/>
            <person name="Jones I.B."/>
            <person name="McGettigan J.A."/>
            <person name="Micheletti S.J."/>
            <person name="Nasrallah M.E."/>
            <person name="Ortiz D."/>
            <person name="Piller C.R."/>
            <person name="Privatt S.R."/>
            <person name="Schneider S.L."/>
            <person name="Sharp S."/>
            <person name="Smith T.C."/>
            <person name="Stanton J.D."/>
            <person name="Ullery H.E."/>
            <person name="Wilson R.J."/>
            <person name="Serrano M.G."/>
            <person name="Buck G."/>
            <person name="Lee V."/>
            <person name="Wang Y."/>
            <person name="Carvalho R."/>
            <person name="Voegtly L."/>
            <person name="Shi R."/>
            <person name="Duckworth R."/>
            <person name="Johnson A."/>
            <person name="Loviza R."/>
            <person name="Walstead R."/>
            <person name="Shah Z."/>
            <person name="Kiflezghi M."/>
            <person name="Wade K."/>
            <person name="Ball S.L."/>
            <person name="Bradley K.W."/>
            <person name="Asai D.J."/>
            <person name="Bowman C.A."/>
            <person name="Russell D.A."/>
            <person name="Pope W.H."/>
            <person name="Jacobs-Sera D."/>
            <person name="Hendrix R.W."/>
            <person name="Hatfull G.F."/>
        </authorList>
    </citation>
    <scope>NUCLEOTIDE SEQUENCE [LARGE SCALE GENOMIC DNA]</scope>
    <source>
        <strain evidence="2 3">DSM 27710</strain>
    </source>
</reference>
<proteinExistence type="predicted"/>
<dbReference type="AlphaFoldDB" id="A0A0K1PCQ9"/>
<name>A0A0K1PCQ9_9BACT</name>
<sequence>MLRTFSSLAAAAAVALLLPATASAQDWASSVYSEGGVELRIDERIFTLFAAFNDMGLDDAPVTRQDPIPKREFDPVRRQVRDAILMSPDLRAKFEAFFDKNPLPVRTYAAYTLALGDAPTFTAPAKLPVGTESLKGFEALLAEFYGKARIKEIFAKLTAPQREVLKRFSPAVDKPVAEARAVMKTKETDASPQVVVVVNLLDGRGSAHGIQVGDEIFLVVGPAAAGTGPVDSLPIARAFARAELEAIAKGKGSALKGGKELLREVQGNYAVGSASVEDYVAENLARVVAIKAAVPSEEMSKAMEDEMRNGFLLVRELNRGMAIYAKATKPLDAFIADFLREIDVGKLPRL</sequence>
<dbReference type="STRING" id="1391653.AKJ08_1291"/>
<evidence type="ECO:0000313" key="2">
    <source>
        <dbReference type="EMBL" id="AKU90904.1"/>
    </source>
</evidence>
<accession>A0A0K1PCQ9</accession>
<dbReference type="KEGG" id="vin:AKJ08_1291"/>
<keyword evidence="3" id="KW-1185">Reference proteome</keyword>
<feature type="chain" id="PRO_5005465379" description="DUF2059 domain-containing protein" evidence="1">
    <location>
        <begin position="25"/>
        <end position="350"/>
    </location>
</feature>
<protein>
    <recommendedName>
        <fullName evidence="4">DUF2059 domain-containing protein</fullName>
    </recommendedName>
</protein>
<feature type="signal peptide" evidence="1">
    <location>
        <begin position="1"/>
        <end position="24"/>
    </location>
</feature>
<evidence type="ECO:0008006" key="4">
    <source>
        <dbReference type="Google" id="ProtNLM"/>
    </source>
</evidence>
<evidence type="ECO:0000313" key="3">
    <source>
        <dbReference type="Proteomes" id="UP000055590"/>
    </source>
</evidence>
<dbReference type="EMBL" id="CP012332">
    <property type="protein sequence ID" value="AKU90904.1"/>
    <property type="molecule type" value="Genomic_DNA"/>
</dbReference>
<keyword evidence="1" id="KW-0732">Signal</keyword>
<organism evidence="2 3">
    <name type="scientific">Vulgatibacter incomptus</name>
    <dbReference type="NCBI Taxonomy" id="1391653"/>
    <lineage>
        <taxon>Bacteria</taxon>
        <taxon>Pseudomonadati</taxon>
        <taxon>Myxococcota</taxon>
        <taxon>Myxococcia</taxon>
        <taxon>Myxococcales</taxon>
        <taxon>Cystobacterineae</taxon>
        <taxon>Vulgatibacteraceae</taxon>
        <taxon>Vulgatibacter</taxon>
    </lineage>
</organism>
<dbReference type="OrthoDB" id="5524700at2"/>
<gene>
    <name evidence="2" type="ORF">AKJ08_1291</name>
</gene>
<evidence type="ECO:0000256" key="1">
    <source>
        <dbReference type="SAM" id="SignalP"/>
    </source>
</evidence>
<dbReference type="RefSeq" id="WP_050725294.1">
    <property type="nucleotide sequence ID" value="NZ_CP012332.1"/>
</dbReference>
<dbReference type="Proteomes" id="UP000055590">
    <property type="component" value="Chromosome"/>
</dbReference>